<keyword evidence="5" id="KW-0276">Fatty acid metabolism</keyword>
<feature type="transmembrane region" description="Helical" evidence="12">
    <location>
        <begin position="180"/>
        <end position="206"/>
    </location>
</feature>
<evidence type="ECO:0000256" key="8">
    <source>
        <dbReference type="ARBA" id="ARBA00023004"/>
    </source>
</evidence>
<evidence type="ECO:0000256" key="12">
    <source>
        <dbReference type="SAM" id="Phobius"/>
    </source>
</evidence>
<dbReference type="OrthoDB" id="19906at2"/>
<keyword evidence="4 12" id="KW-0812">Transmembrane</keyword>
<comment type="subcellular location">
    <subcellularLocation>
        <location evidence="1">Membrane</location>
        <topology evidence="1">Multi-pass membrane protein</topology>
    </subcellularLocation>
</comment>
<dbReference type="AlphaFoldDB" id="A0A517XLP9"/>
<protein>
    <submittedName>
        <fullName evidence="14">Fatty acid desaturase</fullName>
    </submittedName>
</protein>
<evidence type="ECO:0000256" key="11">
    <source>
        <dbReference type="ARBA" id="ARBA00023160"/>
    </source>
</evidence>
<feature type="transmembrane region" description="Helical" evidence="12">
    <location>
        <begin position="158"/>
        <end position="174"/>
    </location>
</feature>
<dbReference type="EMBL" id="CP036273">
    <property type="protein sequence ID" value="QDU18437.1"/>
    <property type="molecule type" value="Genomic_DNA"/>
</dbReference>
<feature type="transmembrane region" description="Helical" evidence="12">
    <location>
        <begin position="21"/>
        <end position="40"/>
    </location>
</feature>
<dbReference type="InterPro" id="IPR015876">
    <property type="entry name" value="Acyl-CoA_DS"/>
</dbReference>
<keyword evidence="3" id="KW-0444">Lipid biosynthesis</keyword>
<evidence type="ECO:0000256" key="9">
    <source>
        <dbReference type="ARBA" id="ARBA00023098"/>
    </source>
</evidence>
<keyword evidence="11" id="KW-0275">Fatty acid biosynthesis</keyword>
<evidence type="ECO:0000259" key="13">
    <source>
        <dbReference type="Pfam" id="PF00487"/>
    </source>
</evidence>
<evidence type="ECO:0000256" key="4">
    <source>
        <dbReference type="ARBA" id="ARBA00022692"/>
    </source>
</evidence>
<dbReference type="CDD" id="cd03505">
    <property type="entry name" value="Delta9-FADS-like"/>
    <property type="match status" value="1"/>
</dbReference>
<name>A0A517XLP9_9BACT</name>
<keyword evidence="7" id="KW-0560">Oxidoreductase</keyword>
<dbReference type="Proteomes" id="UP000319576">
    <property type="component" value="Chromosome"/>
</dbReference>
<dbReference type="InterPro" id="IPR005804">
    <property type="entry name" value="FA_desaturase_dom"/>
</dbReference>
<dbReference type="GO" id="GO:0016020">
    <property type="term" value="C:membrane"/>
    <property type="evidence" value="ECO:0007669"/>
    <property type="project" value="UniProtKB-SubCell"/>
</dbReference>
<keyword evidence="9" id="KW-0443">Lipid metabolism</keyword>
<dbReference type="KEGG" id="uli:ETAA1_03240"/>
<evidence type="ECO:0000256" key="10">
    <source>
        <dbReference type="ARBA" id="ARBA00023136"/>
    </source>
</evidence>
<accession>A0A517XLP9</accession>
<keyword evidence="15" id="KW-1185">Reference proteome</keyword>
<dbReference type="PANTHER" id="PTHR11351:SF31">
    <property type="entry name" value="DESATURASE 1, ISOFORM A-RELATED"/>
    <property type="match status" value="1"/>
</dbReference>
<keyword evidence="6 12" id="KW-1133">Transmembrane helix</keyword>
<keyword evidence="10 12" id="KW-0472">Membrane</keyword>
<evidence type="ECO:0000256" key="5">
    <source>
        <dbReference type="ARBA" id="ARBA00022832"/>
    </source>
</evidence>
<organism evidence="14 15">
    <name type="scientific">Urbifossiella limnaea</name>
    <dbReference type="NCBI Taxonomy" id="2528023"/>
    <lineage>
        <taxon>Bacteria</taxon>
        <taxon>Pseudomonadati</taxon>
        <taxon>Planctomycetota</taxon>
        <taxon>Planctomycetia</taxon>
        <taxon>Gemmatales</taxon>
        <taxon>Gemmataceae</taxon>
        <taxon>Urbifossiella</taxon>
    </lineage>
</organism>
<proteinExistence type="inferred from homology"/>
<sequence>MPSVPSVSESTRKAVWRRLRGLPFILIHVAALVGACLVTPTWEAAALGVALYVVRMFGITGVYHRYFAHRAYKTSRWFQFVLAWVGCTAMQKGPLWWAVHHRHHHKYSDQDEDPHSPIKRSVWWSHAGWVMSGLFRFPNYDEIKDFAKYPELRVMNKLYWTPGILLAAGCYLWMGLPGFVWGFLVSTVCLYHGTFLINSACHLWGYRRYETTDQSKNLWWAAILTLGEGWHNNHHHYQSCARQGFVWWEIDISYYVLRGLAAVGLIWDVREPTPKALAAKLIAKPQPVA</sequence>
<feature type="transmembrane region" description="Helical" evidence="12">
    <location>
        <begin position="46"/>
        <end position="66"/>
    </location>
</feature>
<evidence type="ECO:0000313" key="15">
    <source>
        <dbReference type="Proteomes" id="UP000319576"/>
    </source>
</evidence>
<evidence type="ECO:0000256" key="7">
    <source>
        <dbReference type="ARBA" id="ARBA00023002"/>
    </source>
</evidence>
<feature type="domain" description="Fatty acid desaturase" evidence="13">
    <location>
        <begin position="40"/>
        <end position="239"/>
    </location>
</feature>
<comment type="similarity">
    <text evidence="2">Belongs to the fatty acid desaturase type 2 family.</text>
</comment>
<keyword evidence="8" id="KW-0408">Iron</keyword>
<evidence type="ECO:0000256" key="3">
    <source>
        <dbReference type="ARBA" id="ARBA00022516"/>
    </source>
</evidence>
<dbReference type="GO" id="GO:0006633">
    <property type="term" value="P:fatty acid biosynthetic process"/>
    <property type="evidence" value="ECO:0007669"/>
    <property type="project" value="UniProtKB-KW"/>
</dbReference>
<dbReference type="PANTHER" id="PTHR11351">
    <property type="entry name" value="ACYL-COA DESATURASE"/>
    <property type="match status" value="1"/>
</dbReference>
<dbReference type="Pfam" id="PF00487">
    <property type="entry name" value="FA_desaturase"/>
    <property type="match status" value="1"/>
</dbReference>
<dbReference type="GO" id="GO:0016717">
    <property type="term" value="F:oxidoreductase activity, acting on paired donors, with oxidation of a pair of donors resulting in the reduction of molecular oxygen to two molecules of water"/>
    <property type="evidence" value="ECO:0007669"/>
    <property type="project" value="InterPro"/>
</dbReference>
<gene>
    <name evidence="14" type="ORF">ETAA1_03240</name>
</gene>
<evidence type="ECO:0000313" key="14">
    <source>
        <dbReference type="EMBL" id="QDU18437.1"/>
    </source>
</evidence>
<evidence type="ECO:0000256" key="2">
    <source>
        <dbReference type="ARBA" id="ARBA00008749"/>
    </source>
</evidence>
<evidence type="ECO:0000256" key="1">
    <source>
        <dbReference type="ARBA" id="ARBA00004141"/>
    </source>
</evidence>
<reference evidence="14 15" key="1">
    <citation type="submission" date="2019-02" db="EMBL/GenBank/DDBJ databases">
        <title>Deep-cultivation of Planctomycetes and their phenomic and genomic characterization uncovers novel biology.</title>
        <authorList>
            <person name="Wiegand S."/>
            <person name="Jogler M."/>
            <person name="Boedeker C."/>
            <person name="Pinto D."/>
            <person name="Vollmers J."/>
            <person name="Rivas-Marin E."/>
            <person name="Kohn T."/>
            <person name="Peeters S.H."/>
            <person name="Heuer A."/>
            <person name="Rast P."/>
            <person name="Oberbeckmann S."/>
            <person name="Bunk B."/>
            <person name="Jeske O."/>
            <person name="Meyerdierks A."/>
            <person name="Storesund J.E."/>
            <person name="Kallscheuer N."/>
            <person name="Luecker S."/>
            <person name="Lage O.M."/>
            <person name="Pohl T."/>
            <person name="Merkel B.J."/>
            <person name="Hornburger P."/>
            <person name="Mueller R.-W."/>
            <person name="Bruemmer F."/>
            <person name="Labrenz M."/>
            <person name="Spormann A.M."/>
            <person name="Op den Camp H."/>
            <person name="Overmann J."/>
            <person name="Amann R."/>
            <person name="Jetten M.S.M."/>
            <person name="Mascher T."/>
            <person name="Medema M.H."/>
            <person name="Devos D.P."/>
            <person name="Kaster A.-K."/>
            <person name="Ovreas L."/>
            <person name="Rohde M."/>
            <person name="Galperin M.Y."/>
            <person name="Jogler C."/>
        </authorList>
    </citation>
    <scope>NUCLEOTIDE SEQUENCE [LARGE SCALE GENOMIC DNA]</scope>
    <source>
        <strain evidence="14 15">ETA_A1</strain>
    </source>
</reference>
<dbReference type="PRINTS" id="PR00075">
    <property type="entry name" value="FACDDSATRASE"/>
</dbReference>
<evidence type="ECO:0000256" key="6">
    <source>
        <dbReference type="ARBA" id="ARBA00022989"/>
    </source>
</evidence>